<dbReference type="EMBL" id="CP021983">
    <property type="protein sequence ID" value="ASC72086.1"/>
    <property type="molecule type" value="Genomic_DNA"/>
</dbReference>
<evidence type="ECO:0000256" key="1">
    <source>
        <dbReference type="ARBA" id="ARBA00022723"/>
    </source>
</evidence>
<evidence type="ECO:0000256" key="3">
    <source>
        <dbReference type="ARBA" id="ARBA00022842"/>
    </source>
</evidence>
<feature type="binding site" evidence="4">
    <location>
        <position position="89"/>
    </location>
    <ligand>
        <name>Mg(2+)</name>
        <dbReference type="ChEBI" id="CHEBI:18420"/>
        <label>1</label>
        <note>catalytic</note>
    </ligand>
</feature>
<dbReference type="Proteomes" id="UP000191901">
    <property type="component" value="Chromosome"/>
</dbReference>
<keyword evidence="3 4" id="KW-0460">Magnesium</keyword>
<comment type="cofactor">
    <cofactor evidence="4">
        <name>Mg(2+)</name>
        <dbReference type="ChEBI" id="CHEBI:18420"/>
    </cofactor>
</comment>
<evidence type="ECO:0000313" key="5">
    <source>
        <dbReference type="EMBL" id="ASC72086.1"/>
    </source>
</evidence>
<keyword evidence="2 5" id="KW-0378">Hydrolase</keyword>
<dbReference type="InterPro" id="IPR020583">
    <property type="entry name" value="Inositol_monoP_metal-BS"/>
</dbReference>
<dbReference type="GO" id="GO:0007165">
    <property type="term" value="P:signal transduction"/>
    <property type="evidence" value="ECO:0007669"/>
    <property type="project" value="TreeGrafter"/>
</dbReference>
<feature type="binding site" evidence="4">
    <location>
        <position position="69"/>
    </location>
    <ligand>
        <name>Mg(2+)</name>
        <dbReference type="ChEBI" id="CHEBI:18420"/>
        <label>1</label>
        <note>catalytic</note>
    </ligand>
</feature>
<gene>
    <name evidence="5" type="ORF">XM38_030400</name>
</gene>
<proteinExistence type="predicted"/>
<dbReference type="OrthoDB" id="9772456at2"/>
<dbReference type="GO" id="GO:0046872">
    <property type="term" value="F:metal ion binding"/>
    <property type="evidence" value="ECO:0007669"/>
    <property type="project" value="UniProtKB-KW"/>
</dbReference>
<accession>A0A1Z3HP93</accession>
<dbReference type="SUPFAM" id="SSF56655">
    <property type="entry name" value="Carbohydrate phosphatase"/>
    <property type="match status" value="1"/>
</dbReference>
<dbReference type="RefSeq" id="WP_080808663.1">
    <property type="nucleotide sequence ID" value="NZ_CP021983.2"/>
</dbReference>
<name>A0A1Z3HP93_9CYAN</name>
<sequence>MAPLATAELDAIQQLLLACGQQARQAATQVFEVFEKGQDDYVTSVDRALDQQLFQGFSRWFPQDGIITEENVASQSAFDQRHKRLWLIDPIDGTDNFIKQGRFYAIMVGLLQQSRPQAGWIYAPALDRLYWGGPDWGLFQAEAGNSYPLKPQPPEDTLRCDRILLGDKDRRRFGDAIARHSAALPWDAVGSFGLKVLAVMQGKASLYLYLNGRVKLWDTTGPLALATTAGLTCCDLAGNPIRFDGNAVDQQTLTHHQAILIGWPRRVDVLRPQIKRAVAEVLATETPVT</sequence>
<keyword evidence="1 4" id="KW-0479">Metal-binding</keyword>
<evidence type="ECO:0000313" key="6">
    <source>
        <dbReference type="Proteomes" id="UP000191901"/>
    </source>
</evidence>
<dbReference type="Gene3D" id="3.30.540.10">
    <property type="entry name" value="Fructose-1,6-Bisphosphatase, subunit A, domain 1"/>
    <property type="match status" value="1"/>
</dbReference>
<reference evidence="5 6" key="1">
    <citation type="journal article" date="2016" name="Biochim. Biophys. Acta">
        <title>Characterization of red-shifted phycobilisomes isolated from the chlorophyll f-containing cyanobacterium Halomicronema hongdechloris.</title>
        <authorList>
            <person name="Li Y."/>
            <person name="Lin Y."/>
            <person name="Garvey C.J."/>
            <person name="Birch D."/>
            <person name="Corkery R.W."/>
            <person name="Loughlin P.C."/>
            <person name="Scheer H."/>
            <person name="Willows R.D."/>
            <person name="Chen M."/>
        </authorList>
    </citation>
    <scope>NUCLEOTIDE SEQUENCE [LARGE SCALE GENOMIC DNA]</scope>
    <source>
        <strain evidence="5 6">C2206</strain>
    </source>
</reference>
<dbReference type="EC" id="3.1.3.25" evidence="5"/>
<dbReference type="AlphaFoldDB" id="A0A1Z3HP93"/>
<dbReference type="KEGG" id="hhg:XM38_030400"/>
<evidence type="ECO:0000256" key="2">
    <source>
        <dbReference type="ARBA" id="ARBA00022801"/>
    </source>
</evidence>
<keyword evidence="6" id="KW-1185">Reference proteome</keyword>
<dbReference type="CDD" id="cd01637">
    <property type="entry name" value="IMPase_like"/>
    <property type="match status" value="1"/>
</dbReference>
<feature type="binding site" evidence="4">
    <location>
        <position position="91"/>
    </location>
    <ligand>
        <name>Mg(2+)</name>
        <dbReference type="ChEBI" id="CHEBI:18420"/>
        <label>1</label>
        <note>catalytic</note>
    </ligand>
</feature>
<dbReference type="PANTHER" id="PTHR20854:SF4">
    <property type="entry name" value="INOSITOL-1-MONOPHOSPHATASE-RELATED"/>
    <property type="match status" value="1"/>
</dbReference>
<dbReference type="GO" id="GO:0008934">
    <property type="term" value="F:inositol monophosphate 1-phosphatase activity"/>
    <property type="evidence" value="ECO:0007669"/>
    <property type="project" value="TreeGrafter"/>
</dbReference>
<dbReference type="PROSITE" id="PS00629">
    <property type="entry name" value="IMP_1"/>
    <property type="match status" value="1"/>
</dbReference>
<evidence type="ECO:0000256" key="4">
    <source>
        <dbReference type="PIRSR" id="PIRSR600760-2"/>
    </source>
</evidence>
<dbReference type="GO" id="GO:0006020">
    <property type="term" value="P:inositol metabolic process"/>
    <property type="evidence" value="ECO:0007669"/>
    <property type="project" value="TreeGrafter"/>
</dbReference>
<organism evidence="5 6">
    <name type="scientific">Halomicronema hongdechloris C2206</name>
    <dbReference type="NCBI Taxonomy" id="1641165"/>
    <lineage>
        <taxon>Bacteria</taxon>
        <taxon>Bacillati</taxon>
        <taxon>Cyanobacteriota</taxon>
        <taxon>Cyanophyceae</taxon>
        <taxon>Nodosilineales</taxon>
        <taxon>Nodosilineaceae</taxon>
        <taxon>Halomicronema</taxon>
    </lineage>
</organism>
<dbReference type="Gene3D" id="3.40.190.80">
    <property type="match status" value="1"/>
</dbReference>
<dbReference type="PRINTS" id="PR00377">
    <property type="entry name" value="IMPHPHTASES"/>
</dbReference>
<dbReference type="Pfam" id="PF00459">
    <property type="entry name" value="Inositol_P"/>
    <property type="match status" value="1"/>
</dbReference>
<dbReference type="PANTHER" id="PTHR20854">
    <property type="entry name" value="INOSITOL MONOPHOSPHATASE"/>
    <property type="match status" value="1"/>
</dbReference>
<dbReference type="STRING" id="1641165.XM38_10470"/>
<dbReference type="InterPro" id="IPR000760">
    <property type="entry name" value="Inositol_monophosphatase-like"/>
</dbReference>
<feature type="binding site" evidence="4">
    <location>
        <position position="92"/>
    </location>
    <ligand>
        <name>Mg(2+)</name>
        <dbReference type="ChEBI" id="CHEBI:18420"/>
        <label>1</label>
        <note>catalytic</note>
    </ligand>
</feature>
<feature type="binding site" evidence="4">
    <location>
        <position position="218"/>
    </location>
    <ligand>
        <name>Mg(2+)</name>
        <dbReference type="ChEBI" id="CHEBI:18420"/>
        <label>1</label>
        <note>catalytic</note>
    </ligand>
</feature>
<protein>
    <submittedName>
        <fullName evidence="5">Inositol-1-monophosphatase</fullName>
        <ecNumber evidence="5">3.1.3.25</ecNumber>
    </submittedName>
</protein>